<dbReference type="Proteomes" id="UP000028602">
    <property type="component" value="Unassembled WGS sequence"/>
</dbReference>
<organism evidence="1 2">
    <name type="scientific">Tatumella ptyseos ATCC 33301</name>
    <dbReference type="NCBI Taxonomy" id="1005995"/>
    <lineage>
        <taxon>Bacteria</taxon>
        <taxon>Pseudomonadati</taxon>
        <taxon>Pseudomonadota</taxon>
        <taxon>Gammaproteobacteria</taxon>
        <taxon>Enterobacterales</taxon>
        <taxon>Erwiniaceae</taxon>
        <taxon>Tatumella</taxon>
    </lineage>
</organism>
<dbReference type="EMBL" id="JMPR01000027">
    <property type="protein sequence ID" value="KFD20086.1"/>
    <property type="molecule type" value="Genomic_DNA"/>
</dbReference>
<proteinExistence type="predicted"/>
<protein>
    <submittedName>
        <fullName evidence="1">Uncharacterized protein</fullName>
    </submittedName>
</protein>
<name>A0A085JHZ0_9GAMM</name>
<comment type="caution">
    <text evidence="1">The sequence shown here is derived from an EMBL/GenBank/DDBJ whole genome shotgun (WGS) entry which is preliminary data.</text>
</comment>
<evidence type="ECO:0000313" key="2">
    <source>
        <dbReference type="Proteomes" id="UP000028602"/>
    </source>
</evidence>
<accession>A0A085JHZ0</accession>
<dbReference type="AlphaFoldDB" id="A0A085JHZ0"/>
<evidence type="ECO:0000313" key="1">
    <source>
        <dbReference type="EMBL" id="KFD20086.1"/>
    </source>
</evidence>
<keyword evidence="2" id="KW-1185">Reference proteome</keyword>
<gene>
    <name evidence="1" type="ORF">GTPT_1535</name>
</gene>
<sequence length="55" mass="6807">MTFFDNYFRLYHYIIVNNEKLSESIFGELQKKQSVNYYRYYRGGEGIPFQLKLFH</sequence>
<reference evidence="1 2" key="1">
    <citation type="submission" date="2014-05" db="EMBL/GenBank/DDBJ databases">
        <title>ATOL: Assembling a taxonomically balanced genome-scale reconstruction of the evolutionary history of the Enterobacteriaceae.</title>
        <authorList>
            <person name="Plunkett G.III."/>
            <person name="Neeno-Eckwall E.C."/>
            <person name="Glasner J.D."/>
            <person name="Perna N.T."/>
        </authorList>
    </citation>
    <scope>NUCLEOTIDE SEQUENCE [LARGE SCALE GENOMIC DNA]</scope>
    <source>
        <strain evidence="1 2">ATCC 33301</strain>
    </source>
</reference>